<name>A0A402BH97_9CHLR</name>
<reference evidence="3" key="1">
    <citation type="submission" date="2018-12" db="EMBL/GenBank/DDBJ databases">
        <title>Tengunoibacter tsumagoiensis gen. nov., sp. nov., Dictyobacter kobayashii sp. nov., D. alpinus sp. nov., and D. joshuensis sp. nov. and description of Dictyobacteraceae fam. nov. within the order Ktedonobacterales isolated from Tengu-no-mugimeshi.</title>
        <authorList>
            <person name="Wang C.M."/>
            <person name="Zheng Y."/>
            <person name="Sakai Y."/>
            <person name="Toyoda A."/>
            <person name="Minakuchi Y."/>
            <person name="Abe K."/>
            <person name="Yokota A."/>
            <person name="Yabe S."/>
        </authorList>
    </citation>
    <scope>NUCLEOTIDE SEQUENCE [LARGE SCALE GENOMIC DNA]</scope>
    <source>
        <strain evidence="3">Uno16</strain>
    </source>
</reference>
<dbReference type="Proteomes" id="UP000287171">
    <property type="component" value="Unassembled WGS sequence"/>
</dbReference>
<protein>
    <submittedName>
        <fullName evidence="2">Uncharacterized protein</fullName>
    </submittedName>
</protein>
<proteinExistence type="predicted"/>
<evidence type="ECO:0000256" key="1">
    <source>
        <dbReference type="SAM" id="Phobius"/>
    </source>
</evidence>
<keyword evidence="1" id="KW-0472">Membrane</keyword>
<evidence type="ECO:0000313" key="3">
    <source>
        <dbReference type="Proteomes" id="UP000287171"/>
    </source>
</evidence>
<keyword evidence="1" id="KW-1133">Transmembrane helix</keyword>
<dbReference type="AlphaFoldDB" id="A0A402BH97"/>
<evidence type="ECO:0000313" key="2">
    <source>
        <dbReference type="EMBL" id="GCE30699.1"/>
    </source>
</evidence>
<accession>A0A402BH97</accession>
<feature type="transmembrane region" description="Helical" evidence="1">
    <location>
        <begin position="33"/>
        <end position="51"/>
    </location>
</feature>
<gene>
    <name evidence="2" type="ORF">KDA_61830</name>
</gene>
<sequence>MINMQQNLDEQIHHKQRERTIIKTMYAVQRGAFYLYIGLVLLLFLTIFLGFLARQTPWGAFLLSTAVPWKWIVPSLLVIGFLFIFTDTFIQSREEAWFQLYGSQVLTKVVAFDEVRSFRWARRFFSDWTEYRLRLEWTSPETGQVYNFSQRVRDRKLPVMGAQIPVVLDLANPTYYLQADFKRSYR</sequence>
<comment type="caution">
    <text evidence="2">The sequence shown here is derived from an EMBL/GenBank/DDBJ whole genome shotgun (WGS) entry which is preliminary data.</text>
</comment>
<feature type="transmembrane region" description="Helical" evidence="1">
    <location>
        <begin position="71"/>
        <end position="90"/>
    </location>
</feature>
<dbReference type="EMBL" id="BIFT01000002">
    <property type="protein sequence ID" value="GCE30699.1"/>
    <property type="molecule type" value="Genomic_DNA"/>
</dbReference>
<keyword evidence="1" id="KW-0812">Transmembrane</keyword>
<keyword evidence="3" id="KW-1185">Reference proteome</keyword>
<organism evidence="2 3">
    <name type="scientific">Dictyobacter alpinus</name>
    <dbReference type="NCBI Taxonomy" id="2014873"/>
    <lineage>
        <taxon>Bacteria</taxon>
        <taxon>Bacillati</taxon>
        <taxon>Chloroflexota</taxon>
        <taxon>Ktedonobacteria</taxon>
        <taxon>Ktedonobacterales</taxon>
        <taxon>Dictyobacteraceae</taxon>
        <taxon>Dictyobacter</taxon>
    </lineage>
</organism>